<comment type="cofactor">
    <cofactor evidence="1">
        <name>Zn(2+)</name>
        <dbReference type="ChEBI" id="CHEBI:29105"/>
    </cofactor>
</comment>
<dbReference type="InterPro" id="IPR010275">
    <property type="entry name" value="MepK"/>
</dbReference>
<keyword evidence="7" id="KW-0862">Zinc</keyword>
<dbReference type="EMBL" id="BJZO01000002">
    <property type="protein sequence ID" value="GEO79962.1"/>
    <property type="molecule type" value="Genomic_DNA"/>
</dbReference>
<name>A0A512H3C8_9PROT</name>
<dbReference type="Pfam" id="PF05951">
    <property type="entry name" value="Peptidase_M15_2"/>
    <property type="match status" value="1"/>
</dbReference>
<gene>
    <name evidence="12" type="ORF">ROR02_00930</name>
</gene>
<evidence type="ECO:0000256" key="1">
    <source>
        <dbReference type="ARBA" id="ARBA00001947"/>
    </source>
</evidence>
<dbReference type="PANTHER" id="PTHR37425:SF1">
    <property type="entry name" value="OUTER MEMBRANE PROTEIN"/>
    <property type="match status" value="1"/>
</dbReference>
<dbReference type="SUPFAM" id="SSF55166">
    <property type="entry name" value="Hedgehog/DD-peptidase"/>
    <property type="match status" value="1"/>
</dbReference>
<comment type="caution">
    <text evidence="12">The sequence shown here is derived from an EMBL/GenBank/DDBJ whole genome shotgun (WGS) entry which is preliminary data.</text>
</comment>
<dbReference type="AlphaFoldDB" id="A0A512H3C8"/>
<dbReference type="GO" id="GO:0071555">
    <property type="term" value="P:cell wall organization"/>
    <property type="evidence" value="ECO:0007669"/>
    <property type="project" value="UniProtKB-KW"/>
</dbReference>
<accession>A0A512H3C8</accession>
<comment type="similarity">
    <text evidence="10">Belongs to the peptidase M15 family.</text>
</comment>
<evidence type="ECO:0000256" key="7">
    <source>
        <dbReference type="ARBA" id="ARBA00022833"/>
    </source>
</evidence>
<keyword evidence="9" id="KW-0961">Cell wall biogenesis/degradation</keyword>
<dbReference type="GO" id="GO:0006508">
    <property type="term" value="P:proteolysis"/>
    <property type="evidence" value="ECO:0007669"/>
    <property type="project" value="UniProtKB-KW"/>
</dbReference>
<keyword evidence="3" id="KW-0645">Protease</keyword>
<dbReference type="Proteomes" id="UP000321567">
    <property type="component" value="Unassembled WGS sequence"/>
</dbReference>
<evidence type="ECO:0000313" key="13">
    <source>
        <dbReference type="Proteomes" id="UP000321567"/>
    </source>
</evidence>
<comment type="pathway">
    <text evidence="2">Cell wall biogenesis; cell wall polysaccharide biosynthesis.</text>
</comment>
<keyword evidence="4" id="KW-0479">Metal-binding</keyword>
<dbReference type="GO" id="GO:0046872">
    <property type="term" value="F:metal ion binding"/>
    <property type="evidence" value="ECO:0007669"/>
    <property type="project" value="UniProtKB-KW"/>
</dbReference>
<dbReference type="PANTHER" id="PTHR37425">
    <property type="match status" value="1"/>
</dbReference>
<organism evidence="12 13">
    <name type="scientific">Pararhodospirillum oryzae</name>
    <dbReference type="NCBI Taxonomy" id="478448"/>
    <lineage>
        <taxon>Bacteria</taxon>
        <taxon>Pseudomonadati</taxon>
        <taxon>Pseudomonadota</taxon>
        <taxon>Alphaproteobacteria</taxon>
        <taxon>Rhodospirillales</taxon>
        <taxon>Rhodospirillaceae</taxon>
        <taxon>Pararhodospirillum</taxon>
    </lineage>
</organism>
<evidence type="ECO:0000256" key="8">
    <source>
        <dbReference type="ARBA" id="ARBA00023049"/>
    </source>
</evidence>
<evidence type="ECO:0000256" key="4">
    <source>
        <dbReference type="ARBA" id="ARBA00022723"/>
    </source>
</evidence>
<keyword evidence="6" id="KW-0378">Hydrolase</keyword>
<evidence type="ECO:0000256" key="5">
    <source>
        <dbReference type="ARBA" id="ARBA00022729"/>
    </source>
</evidence>
<reference evidence="12 13" key="1">
    <citation type="submission" date="2019-07" db="EMBL/GenBank/DDBJ databases">
        <title>Whole genome shotgun sequence of Rhodospirillum oryzae NBRC 107573.</title>
        <authorList>
            <person name="Hosoyama A."/>
            <person name="Uohara A."/>
            <person name="Ohji S."/>
            <person name="Ichikawa N."/>
        </authorList>
    </citation>
    <scope>NUCLEOTIDE SEQUENCE [LARGE SCALE GENOMIC DNA]</scope>
    <source>
        <strain evidence="12 13">NBRC 107573</strain>
    </source>
</reference>
<proteinExistence type="inferred from homology"/>
<evidence type="ECO:0000256" key="6">
    <source>
        <dbReference type="ARBA" id="ARBA00022801"/>
    </source>
</evidence>
<evidence type="ECO:0000313" key="12">
    <source>
        <dbReference type="EMBL" id="GEO79962.1"/>
    </source>
</evidence>
<evidence type="ECO:0000256" key="2">
    <source>
        <dbReference type="ARBA" id="ARBA00004776"/>
    </source>
</evidence>
<protein>
    <recommendedName>
        <fullName evidence="11">Murein endopeptidase K</fullName>
    </recommendedName>
</protein>
<dbReference type="InterPro" id="IPR009045">
    <property type="entry name" value="Zn_M74/Hedgehog-like"/>
</dbReference>
<evidence type="ECO:0000256" key="9">
    <source>
        <dbReference type="ARBA" id="ARBA00023316"/>
    </source>
</evidence>
<sequence length="117" mass="12992">MREFDHVLRDHRTGQVHRIDSSLLDLLYALGGRLETGKPFQIICGYRSPETNSLLRQKSSGVARNSLHMEGMAVDIALQDRSLPQLRSAALSLQKGGVGYYPKSGFVHVDVGAVRSW</sequence>
<keyword evidence="5" id="KW-0732">Signal</keyword>
<evidence type="ECO:0000256" key="3">
    <source>
        <dbReference type="ARBA" id="ARBA00022670"/>
    </source>
</evidence>
<dbReference type="Gene3D" id="3.30.1380.10">
    <property type="match status" value="1"/>
</dbReference>
<evidence type="ECO:0000256" key="10">
    <source>
        <dbReference type="ARBA" id="ARBA00093448"/>
    </source>
</evidence>
<keyword evidence="13" id="KW-1185">Reference proteome</keyword>
<dbReference type="GO" id="GO:0008237">
    <property type="term" value="F:metallopeptidase activity"/>
    <property type="evidence" value="ECO:0007669"/>
    <property type="project" value="UniProtKB-KW"/>
</dbReference>
<evidence type="ECO:0000256" key="11">
    <source>
        <dbReference type="ARBA" id="ARBA00093666"/>
    </source>
</evidence>
<keyword evidence="8" id="KW-0482">Metalloprotease</keyword>